<dbReference type="Proteomes" id="UP001365405">
    <property type="component" value="Unassembled WGS sequence"/>
</dbReference>
<evidence type="ECO:0000313" key="2">
    <source>
        <dbReference type="EMBL" id="MEK8052711.1"/>
    </source>
</evidence>
<dbReference type="Gene3D" id="3.40.190.150">
    <property type="entry name" value="Bordetella uptake gene, domain 1"/>
    <property type="match status" value="1"/>
</dbReference>
<comment type="caution">
    <text evidence="2">The sequence shown here is derived from an EMBL/GenBank/DDBJ whole genome shotgun (WGS) entry which is preliminary data.</text>
</comment>
<comment type="similarity">
    <text evidence="1">Belongs to the UPF0065 (bug) family.</text>
</comment>
<dbReference type="PANTHER" id="PTHR42928:SF5">
    <property type="entry name" value="BLR1237 PROTEIN"/>
    <property type="match status" value="1"/>
</dbReference>
<dbReference type="InterPro" id="IPR042100">
    <property type="entry name" value="Bug_dom1"/>
</dbReference>
<evidence type="ECO:0000256" key="1">
    <source>
        <dbReference type="ARBA" id="ARBA00006987"/>
    </source>
</evidence>
<dbReference type="PANTHER" id="PTHR42928">
    <property type="entry name" value="TRICARBOXYLATE-BINDING PROTEIN"/>
    <property type="match status" value="1"/>
</dbReference>
<protein>
    <submittedName>
        <fullName evidence="2">Tripartite tricarboxylate transporter substrate-binding protein</fullName>
    </submittedName>
</protein>
<evidence type="ECO:0000313" key="3">
    <source>
        <dbReference type="Proteomes" id="UP001365405"/>
    </source>
</evidence>
<accession>A0ABU9CPA3</accession>
<dbReference type="EMBL" id="JBBUTH010000010">
    <property type="protein sequence ID" value="MEK8052711.1"/>
    <property type="molecule type" value="Genomic_DNA"/>
</dbReference>
<proteinExistence type="inferred from homology"/>
<keyword evidence="3" id="KW-1185">Reference proteome</keyword>
<sequence length="91" mass="9902">MIHRRLVGGQDVPFKAVWYGLAGPKGMPAAMVKRMSEDIQRALALPDVQERLAQNGAEDGGGSPERFAEFMRAERSKYSALVKAAGIKIDS</sequence>
<gene>
    <name evidence="2" type="ORF">AACH10_20845</name>
</gene>
<organism evidence="2 3">
    <name type="scientific">Pseudaquabacterium inlustre</name>
    <dbReference type="NCBI Taxonomy" id="2984192"/>
    <lineage>
        <taxon>Bacteria</taxon>
        <taxon>Pseudomonadati</taxon>
        <taxon>Pseudomonadota</taxon>
        <taxon>Betaproteobacteria</taxon>
        <taxon>Burkholderiales</taxon>
        <taxon>Sphaerotilaceae</taxon>
        <taxon>Pseudaquabacterium</taxon>
    </lineage>
</organism>
<dbReference type="InterPro" id="IPR005064">
    <property type="entry name" value="BUG"/>
</dbReference>
<name>A0ABU9CPA3_9BURK</name>
<reference evidence="2 3" key="1">
    <citation type="submission" date="2024-04" db="EMBL/GenBank/DDBJ databases">
        <title>Novel species of the genus Ideonella isolated from streams.</title>
        <authorList>
            <person name="Lu H."/>
        </authorList>
    </citation>
    <scope>NUCLEOTIDE SEQUENCE [LARGE SCALE GENOMIC DNA]</scope>
    <source>
        <strain evidence="2 3">DXS22W</strain>
    </source>
</reference>